<accession>A0AC61PJH8</accession>
<gene>
    <name evidence="1" type="ORF">SAMN06297397_0937</name>
</gene>
<comment type="caution">
    <text evidence="1">The sequence shown here is derived from an EMBL/GenBank/DDBJ whole genome shotgun (WGS) entry which is preliminary data.</text>
</comment>
<dbReference type="Proteomes" id="UP000192328">
    <property type="component" value="Unassembled WGS sequence"/>
</dbReference>
<dbReference type="EMBL" id="FWXZ01000001">
    <property type="protein sequence ID" value="SMC43365.1"/>
    <property type="molecule type" value="Genomic_DNA"/>
</dbReference>
<evidence type="ECO:0000313" key="2">
    <source>
        <dbReference type="Proteomes" id="UP000192328"/>
    </source>
</evidence>
<name>A0AC61PJH8_9FIRM</name>
<protein>
    <submittedName>
        <fullName evidence="1">Uncharacterized protein</fullName>
    </submittedName>
</protein>
<evidence type="ECO:0000313" key="1">
    <source>
        <dbReference type="EMBL" id="SMC43365.1"/>
    </source>
</evidence>
<keyword evidence="2" id="KW-1185">Reference proteome</keyword>
<proteinExistence type="predicted"/>
<sequence>MRSAEQKNDIWKAIRIMTAAPILAMASLALLWIHRRNVFSNVLQLWALIACLGLLPLMAYPLQRFIPHFKDQGRIGQRYLAMIFAVGGYILSILVCVLSNASRSIWFFCLEYLLSGIIIILFNKAFQLKISGHICGVVGPMLLLIQNGLWPAFPIGCIILVLVAIASLKTNRHTIMQIVGGGVASLLAFVILSYLLGK</sequence>
<organism evidence="1 2">
    <name type="scientific">Aristaeella lactis</name>
    <dbReference type="NCBI Taxonomy" id="3046383"/>
    <lineage>
        <taxon>Bacteria</taxon>
        <taxon>Bacillati</taxon>
        <taxon>Bacillota</taxon>
        <taxon>Clostridia</taxon>
        <taxon>Eubacteriales</taxon>
        <taxon>Aristaeellaceae</taxon>
        <taxon>Aristaeella</taxon>
    </lineage>
</organism>
<reference evidence="1" key="1">
    <citation type="submission" date="2017-04" db="EMBL/GenBank/DDBJ databases">
        <authorList>
            <person name="Varghese N."/>
            <person name="Submissions S."/>
        </authorList>
    </citation>
    <scope>NUCLEOTIDE SEQUENCE</scope>
    <source>
        <strain evidence="1">WTE2008</strain>
    </source>
</reference>